<dbReference type="GO" id="GO:0008408">
    <property type="term" value="F:3'-5' exonuclease activity"/>
    <property type="evidence" value="ECO:0007669"/>
    <property type="project" value="InterPro"/>
</dbReference>
<dbReference type="InterPro" id="IPR004013">
    <property type="entry name" value="PHP_dom"/>
</dbReference>
<name>X1RY95_9ZZZZ</name>
<dbReference type="AlphaFoldDB" id="X1RY95"/>
<reference evidence="2" key="1">
    <citation type="journal article" date="2014" name="Front. Microbiol.">
        <title>High frequency of phylogenetically diverse reductive dehalogenase-homologous genes in deep subseafloor sedimentary metagenomes.</title>
        <authorList>
            <person name="Kawai M."/>
            <person name="Futagami T."/>
            <person name="Toyoda A."/>
            <person name="Takaki Y."/>
            <person name="Nishi S."/>
            <person name="Hori S."/>
            <person name="Arai W."/>
            <person name="Tsubouchi T."/>
            <person name="Morono Y."/>
            <person name="Uchiyama I."/>
            <person name="Ito T."/>
            <person name="Fujiyama A."/>
            <person name="Inagaki F."/>
            <person name="Takami H."/>
        </authorList>
    </citation>
    <scope>NUCLEOTIDE SEQUENCE</scope>
    <source>
        <strain evidence="2">Expedition CK06-06</strain>
    </source>
</reference>
<evidence type="ECO:0000313" key="2">
    <source>
        <dbReference type="EMBL" id="GAI85628.1"/>
    </source>
</evidence>
<organism evidence="2">
    <name type="scientific">marine sediment metagenome</name>
    <dbReference type="NCBI Taxonomy" id="412755"/>
    <lineage>
        <taxon>unclassified sequences</taxon>
        <taxon>metagenomes</taxon>
        <taxon>ecological metagenomes</taxon>
    </lineage>
</organism>
<dbReference type="InterPro" id="IPR016195">
    <property type="entry name" value="Pol/histidinol_Pase-like"/>
</dbReference>
<dbReference type="PANTHER" id="PTHR32294:SF0">
    <property type="entry name" value="DNA POLYMERASE III SUBUNIT ALPHA"/>
    <property type="match status" value="1"/>
</dbReference>
<dbReference type="CDD" id="cd12113">
    <property type="entry name" value="PHP_PolIIIA_DnaE3"/>
    <property type="match status" value="1"/>
</dbReference>
<dbReference type="GO" id="GO:0006260">
    <property type="term" value="P:DNA replication"/>
    <property type="evidence" value="ECO:0007669"/>
    <property type="project" value="InterPro"/>
</dbReference>
<feature type="non-terminal residue" evidence="2">
    <location>
        <position position="234"/>
    </location>
</feature>
<accession>X1RY95</accession>
<dbReference type="Pfam" id="PF02811">
    <property type="entry name" value="PHP"/>
    <property type="match status" value="1"/>
</dbReference>
<dbReference type="InterPro" id="IPR004805">
    <property type="entry name" value="DnaE2/DnaE/PolC"/>
</dbReference>
<gene>
    <name evidence="2" type="ORF">S12H4_12635</name>
</gene>
<dbReference type="EMBL" id="BARW01006040">
    <property type="protein sequence ID" value="GAI85628.1"/>
    <property type="molecule type" value="Genomic_DNA"/>
</dbReference>
<proteinExistence type="predicted"/>
<protein>
    <recommendedName>
        <fullName evidence="1">PHP domain-containing protein</fullName>
    </recommendedName>
</protein>
<dbReference type="PANTHER" id="PTHR32294">
    <property type="entry name" value="DNA POLYMERASE III SUBUNIT ALPHA"/>
    <property type="match status" value="1"/>
</dbReference>
<dbReference type="Gene3D" id="3.20.20.140">
    <property type="entry name" value="Metal-dependent hydrolases"/>
    <property type="match status" value="1"/>
</dbReference>
<feature type="domain" description="PHP" evidence="1">
    <location>
        <begin position="1"/>
        <end position="147"/>
    </location>
</feature>
<evidence type="ECO:0000259" key="1">
    <source>
        <dbReference type="Pfam" id="PF02811"/>
    </source>
</evidence>
<sequence>MNMPALALTDHGTMFGVMEFFNATTKAGIKPIVGVESYLAARNMGDRDVQLDKKSSHLLLLAENETGYQNLLQIASAAQLDGFYYFPRIDHDFLSQHSEGLICTSGCMSAEIPRMIQRESLDAARKQLDWYFEVFGPEHFYLELQEHDIPELEKINKMLIDLGKRYQARFVATNDVHYITQEDARLQDILLAIQTGCVLSDPNRMRMSDQSYYLRSPEEMSGLFSEVPEAVSNT</sequence>
<comment type="caution">
    <text evidence="2">The sequence shown here is derived from an EMBL/GenBank/DDBJ whole genome shotgun (WGS) entry which is preliminary data.</text>
</comment>
<dbReference type="SUPFAM" id="SSF89550">
    <property type="entry name" value="PHP domain-like"/>
    <property type="match status" value="1"/>
</dbReference>